<evidence type="ECO:0008006" key="4">
    <source>
        <dbReference type="Google" id="ProtNLM"/>
    </source>
</evidence>
<dbReference type="EMBL" id="CP133613">
    <property type="protein sequence ID" value="WMV13647.1"/>
    <property type="molecule type" value="Genomic_DNA"/>
</dbReference>
<keyword evidence="3" id="KW-1185">Reference proteome</keyword>
<name>A0AAF0PZ34_SOLVR</name>
<reference evidence="2" key="1">
    <citation type="submission" date="2023-08" db="EMBL/GenBank/DDBJ databases">
        <title>A de novo genome assembly of Solanum verrucosum Schlechtendal, a Mexican diploid species geographically isolated from the other diploid A-genome species in potato relatives.</title>
        <authorList>
            <person name="Hosaka K."/>
        </authorList>
    </citation>
    <scope>NUCLEOTIDE SEQUENCE</scope>
    <source>
        <tissue evidence="2">Young leaves</tissue>
    </source>
</reference>
<dbReference type="Proteomes" id="UP001234989">
    <property type="component" value="Chromosome 2"/>
</dbReference>
<proteinExistence type="predicted"/>
<evidence type="ECO:0000256" key="1">
    <source>
        <dbReference type="SAM" id="MobiDB-lite"/>
    </source>
</evidence>
<sequence length="73" mass="8368">MPPRRAVKGRPARRNVEEQGVPNALEVQPQGEEVADSSRIRELLRMNSPSFTCSSVPEDPENFIEELKRLFEF</sequence>
<dbReference type="AlphaFoldDB" id="A0AAF0PZ34"/>
<evidence type="ECO:0000313" key="3">
    <source>
        <dbReference type="Proteomes" id="UP001234989"/>
    </source>
</evidence>
<organism evidence="2 3">
    <name type="scientific">Solanum verrucosum</name>
    <dbReference type="NCBI Taxonomy" id="315347"/>
    <lineage>
        <taxon>Eukaryota</taxon>
        <taxon>Viridiplantae</taxon>
        <taxon>Streptophyta</taxon>
        <taxon>Embryophyta</taxon>
        <taxon>Tracheophyta</taxon>
        <taxon>Spermatophyta</taxon>
        <taxon>Magnoliopsida</taxon>
        <taxon>eudicotyledons</taxon>
        <taxon>Gunneridae</taxon>
        <taxon>Pentapetalae</taxon>
        <taxon>asterids</taxon>
        <taxon>lamiids</taxon>
        <taxon>Solanales</taxon>
        <taxon>Solanaceae</taxon>
        <taxon>Solanoideae</taxon>
        <taxon>Solaneae</taxon>
        <taxon>Solanum</taxon>
    </lineage>
</organism>
<feature type="region of interest" description="Disordered" evidence="1">
    <location>
        <begin position="1"/>
        <end position="21"/>
    </location>
</feature>
<feature type="compositionally biased region" description="Basic residues" evidence="1">
    <location>
        <begin position="1"/>
        <end position="13"/>
    </location>
</feature>
<accession>A0AAF0PZ34</accession>
<gene>
    <name evidence="2" type="ORF">MTR67_007032</name>
</gene>
<protein>
    <recommendedName>
        <fullName evidence="4">Gag-pol polyprotein</fullName>
    </recommendedName>
</protein>
<evidence type="ECO:0000313" key="2">
    <source>
        <dbReference type="EMBL" id="WMV13647.1"/>
    </source>
</evidence>